<dbReference type="PANTHER" id="PTHR33265">
    <property type="entry name" value="AVR9/CF-9 RAPIDLY ELICITED PROTEIN-RELATED"/>
    <property type="match status" value="1"/>
</dbReference>
<keyword evidence="2" id="KW-1185">Reference proteome</keyword>
<dbReference type="Proteomes" id="UP000230069">
    <property type="component" value="Unassembled WGS sequence"/>
</dbReference>
<dbReference type="PANTHER" id="PTHR33265:SF26">
    <property type="entry name" value="OS06G0554600 PROTEIN"/>
    <property type="match status" value="1"/>
</dbReference>
<dbReference type="FunCoup" id="A0A2G5F9P6">
    <property type="interactions" value="589"/>
</dbReference>
<name>A0A2G5F9P6_AQUCA</name>
<evidence type="ECO:0000313" key="2">
    <source>
        <dbReference type="Proteomes" id="UP000230069"/>
    </source>
</evidence>
<gene>
    <name evidence="1" type="ORF">AQUCO_00100299v1</name>
</gene>
<dbReference type="EMBL" id="KZ305018">
    <property type="protein sequence ID" value="PIA64729.1"/>
    <property type="molecule type" value="Genomic_DNA"/>
</dbReference>
<organism evidence="1 2">
    <name type="scientific">Aquilegia coerulea</name>
    <name type="common">Rocky mountain columbine</name>
    <dbReference type="NCBI Taxonomy" id="218851"/>
    <lineage>
        <taxon>Eukaryota</taxon>
        <taxon>Viridiplantae</taxon>
        <taxon>Streptophyta</taxon>
        <taxon>Embryophyta</taxon>
        <taxon>Tracheophyta</taxon>
        <taxon>Spermatophyta</taxon>
        <taxon>Magnoliopsida</taxon>
        <taxon>Ranunculales</taxon>
        <taxon>Ranunculaceae</taxon>
        <taxon>Thalictroideae</taxon>
        <taxon>Aquilegia</taxon>
    </lineage>
</organism>
<protein>
    <submittedName>
        <fullName evidence="1">Uncharacterized protein</fullName>
    </submittedName>
</protein>
<dbReference type="OrthoDB" id="696337at2759"/>
<dbReference type="AlphaFoldDB" id="A0A2G5F9P6"/>
<sequence length="183" mass="20856">MYPSASPQVVSISSKKHQNILWMVFMMLRNKITKSKFMSNLHNIMSKHGKVTSKAIKNMLFYHNSTHVSSFVAAYEFSCSATPIHHQFNNKRKNQCSHKFSPAHSTVCNKDIAVTALEKIFELLNNEDPEASPALPGFGRTPMVRQLRVTDSPFPLRSDEGSHVDKQAGEFIERFYAQLRLEL</sequence>
<reference evidence="1 2" key="1">
    <citation type="submission" date="2017-09" db="EMBL/GenBank/DDBJ databases">
        <title>WGS assembly of Aquilegia coerulea Goldsmith.</title>
        <authorList>
            <person name="Hodges S."/>
            <person name="Kramer E."/>
            <person name="Nordborg M."/>
            <person name="Tomkins J."/>
            <person name="Borevitz J."/>
            <person name="Derieg N."/>
            <person name="Yan J."/>
            <person name="Mihaltcheva S."/>
            <person name="Hayes R.D."/>
            <person name="Rokhsar D."/>
        </authorList>
    </citation>
    <scope>NUCLEOTIDE SEQUENCE [LARGE SCALE GENOMIC DNA]</scope>
    <source>
        <strain evidence="2">cv. Goldsmith</strain>
    </source>
</reference>
<dbReference type="STRING" id="218851.A0A2G5F9P6"/>
<accession>A0A2G5F9P6</accession>
<proteinExistence type="predicted"/>
<dbReference type="InParanoid" id="A0A2G5F9P6"/>
<evidence type="ECO:0000313" key="1">
    <source>
        <dbReference type="EMBL" id="PIA64729.1"/>
    </source>
</evidence>